<dbReference type="Proteomes" id="UP000270021">
    <property type="component" value="Chromosome"/>
</dbReference>
<dbReference type="GO" id="GO:0016763">
    <property type="term" value="F:pentosyltransferase activity"/>
    <property type="evidence" value="ECO:0007669"/>
    <property type="project" value="TreeGrafter"/>
</dbReference>
<dbReference type="AlphaFoldDB" id="A0A3S8ZBK9"/>
<feature type="transmembrane region" description="Helical" evidence="9">
    <location>
        <begin position="449"/>
        <end position="468"/>
    </location>
</feature>
<evidence type="ECO:0000256" key="9">
    <source>
        <dbReference type="SAM" id="Phobius"/>
    </source>
</evidence>
<dbReference type="RefSeq" id="WP_126041974.1">
    <property type="nucleotide sequence ID" value="NZ_CP034438.1"/>
</dbReference>
<keyword evidence="5 9" id="KW-0812">Transmembrane</keyword>
<evidence type="ECO:0000256" key="4">
    <source>
        <dbReference type="ARBA" id="ARBA00022679"/>
    </source>
</evidence>
<feature type="transmembrane region" description="Helical" evidence="9">
    <location>
        <begin position="280"/>
        <end position="299"/>
    </location>
</feature>
<dbReference type="PANTHER" id="PTHR33908:SF11">
    <property type="entry name" value="MEMBRANE PROTEIN"/>
    <property type="match status" value="1"/>
</dbReference>
<gene>
    <name evidence="10" type="ORF">EJO69_11505</name>
</gene>
<dbReference type="Pfam" id="PF09913">
    <property type="entry name" value="DUF2142"/>
    <property type="match status" value="1"/>
</dbReference>
<evidence type="ECO:0000256" key="7">
    <source>
        <dbReference type="ARBA" id="ARBA00023136"/>
    </source>
</evidence>
<evidence type="ECO:0000256" key="3">
    <source>
        <dbReference type="ARBA" id="ARBA00022676"/>
    </source>
</evidence>
<feature type="compositionally biased region" description="Polar residues" evidence="8">
    <location>
        <begin position="569"/>
        <end position="579"/>
    </location>
</feature>
<keyword evidence="11" id="KW-1185">Reference proteome</keyword>
<evidence type="ECO:0000256" key="5">
    <source>
        <dbReference type="ARBA" id="ARBA00022692"/>
    </source>
</evidence>
<dbReference type="KEGG" id="fsl:EJO69_11505"/>
<dbReference type="InterPro" id="IPR050297">
    <property type="entry name" value="LipidA_mod_glycosyltrf_83"/>
</dbReference>
<evidence type="ECO:0000256" key="6">
    <source>
        <dbReference type="ARBA" id="ARBA00022989"/>
    </source>
</evidence>
<organism evidence="10 11">
    <name type="scientific">Flaviflexus salsibiostraticola</name>
    <dbReference type="NCBI Taxonomy" id="1282737"/>
    <lineage>
        <taxon>Bacteria</taxon>
        <taxon>Bacillati</taxon>
        <taxon>Actinomycetota</taxon>
        <taxon>Actinomycetes</taxon>
        <taxon>Actinomycetales</taxon>
        <taxon>Actinomycetaceae</taxon>
        <taxon>Flaviflexus</taxon>
    </lineage>
</organism>
<keyword evidence="2" id="KW-1003">Cell membrane</keyword>
<feature type="transmembrane region" description="Helical" evidence="9">
    <location>
        <begin position="355"/>
        <end position="376"/>
    </location>
</feature>
<accession>A0A3S8ZBK9</accession>
<feature type="transmembrane region" description="Helical" evidence="9">
    <location>
        <begin position="383"/>
        <end position="403"/>
    </location>
</feature>
<reference evidence="10 11" key="1">
    <citation type="submission" date="2018-12" db="EMBL/GenBank/DDBJ databases">
        <title>Complete genome sequence of Flaviflexus salsibiostraticola KCTC 33148.</title>
        <authorList>
            <person name="Bae J.-W."/>
        </authorList>
    </citation>
    <scope>NUCLEOTIDE SEQUENCE [LARGE SCALE GENOMIC DNA]</scope>
    <source>
        <strain evidence="10 11">KCTC 33148</strain>
    </source>
</reference>
<dbReference type="PANTHER" id="PTHR33908">
    <property type="entry name" value="MANNOSYLTRANSFERASE YKCB-RELATED"/>
    <property type="match status" value="1"/>
</dbReference>
<dbReference type="EMBL" id="CP034438">
    <property type="protein sequence ID" value="AZN30860.1"/>
    <property type="molecule type" value="Genomic_DNA"/>
</dbReference>
<evidence type="ECO:0000256" key="8">
    <source>
        <dbReference type="SAM" id="MobiDB-lite"/>
    </source>
</evidence>
<feature type="transmembrane region" description="Helical" evidence="9">
    <location>
        <begin position="418"/>
        <end position="437"/>
    </location>
</feature>
<keyword evidence="3" id="KW-0328">Glycosyltransferase</keyword>
<dbReference type="GO" id="GO:0005886">
    <property type="term" value="C:plasma membrane"/>
    <property type="evidence" value="ECO:0007669"/>
    <property type="project" value="UniProtKB-SubCell"/>
</dbReference>
<protein>
    <submittedName>
        <fullName evidence="10">DUF2142 domain-containing protein</fullName>
    </submittedName>
</protein>
<comment type="subcellular location">
    <subcellularLocation>
        <location evidence="1">Cell membrane</location>
        <topology evidence="1">Multi-pass membrane protein</topology>
    </subcellularLocation>
</comment>
<evidence type="ECO:0000256" key="1">
    <source>
        <dbReference type="ARBA" id="ARBA00004651"/>
    </source>
</evidence>
<feature type="region of interest" description="Disordered" evidence="8">
    <location>
        <begin position="539"/>
        <end position="579"/>
    </location>
</feature>
<dbReference type="InterPro" id="IPR018674">
    <property type="entry name" value="DUF2142_membrane"/>
</dbReference>
<proteinExistence type="predicted"/>
<feature type="transmembrane region" description="Helical" evidence="9">
    <location>
        <begin position="498"/>
        <end position="519"/>
    </location>
</feature>
<keyword evidence="7 9" id="KW-0472">Membrane</keyword>
<dbReference type="GO" id="GO:0009103">
    <property type="term" value="P:lipopolysaccharide biosynthetic process"/>
    <property type="evidence" value="ECO:0007669"/>
    <property type="project" value="UniProtKB-ARBA"/>
</dbReference>
<feature type="transmembrane region" description="Helical" evidence="9">
    <location>
        <begin position="214"/>
        <end position="233"/>
    </location>
</feature>
<feature type="transmembrane region" description="Helical" evidence="9">
    <location>
        <begin position="158"/>
        <end position="182"/>
    </location>
</feature>
<evidence type="ECO:0000313" key="11">
    <source>
        <dbReference type="Proteomes" id="UP000270021"/>
    </source>
</evidence>
<sequence length="579" mass="60895">MQRRLFIGAGALLTAIYLVLLIAWAYASPTFRTPDAPMHYNSVMRLANGGGWPAPGEATLDPDVLTVAIEGGLVPPGAPDVGISHFYRLDGGLIYGNGTRLADVDPLPEHERTVPRFAGEGSVGVDQMTQHPPLYYGLAAGYLTVLGADTWQWDGQLLALRILSALMVVWVVPTAIATARLLGLDRRLALAAGAAVFAIPQLAHIGSAVSNDSLYILAGALLTVVCAKVATTAPRKRDILLVGALLGLGLWTKATFFPFGLIAGLAFLVSPGPMSRARKLVYGVLAGLTGLLIGGYWWARNLVLYGTLQPAGFPNEATDWAGREPDPLAFLRTALGDLAGSFWGKFGWLELPMPATLLVGLTAIAVALAAAGFAAARGRRAALVTLTLVVPVIVVILLVQAWLNHLHTGNVAGMQGRYLFPAVPALAALAAWGIASLRRVGRWAARAGGALLSIAAPLLGLYGLWLMLRAAYPAESLLGISWIRWDAWSIAAGSTLKIWVGLAVLGSAVIMVAGVALAAGRRGDMSAVPSRQLPFRQVPLRGRQAAVPSERAGEMSPGSPREVQEERPSGQSDTPSEGA</sequence>
<evidence type="ECO:0000256" key="2">
    <source>
        <dbReference type="ARBA" id="ARBA00022475"/>
    </source>
</evidence>
<keyword evidence="4" id="KW-0808">Transferase</keyword>
<feature type="transmembrane region" description="Helical" evidence="9">
    <location>
        <begin position="239"/>
        <end position="268"/>
    </location>
</feature>
<dbReference type="OrthoDB" id="3265695at2"/>
<keyword evidence="6 9" id="KW-1133">Transmembrane helix</keyword>
<evidence type="ECO:0000313" key="10">
    <source>
        <dbReference type="EMBL" id="AZN30860.1"/>
    </source>
</evidence>
<name>A0A3S8ZBK9_9ACTO</name>